<accession>A0ABP6UKE3</accession>
<reference evidence="2" key="1">
    <citation type="journal article" date="2019" name="Int. J. Syst. Evol. Microbiol.">
        <title>The Global Catalogue of Microorganisms (GCM) 10K type strain sequencing project: providing services to taxonomists for standard genome sequencing and annotation.</title>
        <authorList>
            <consortium name="The Broad Institute Genomics Platform"/>
            <consortium name="The Broad Institute Genome Sequencing Center for Infectious Disease"/>
            <person name="Wu L."/>
            <person name="Ma J."/>
        </authorList>
    </citation>
    <scope>NUCLEOTIDE SEQUENCE [LARGE SCALE GENOMIC DNA]</scope>
    <source>
        <strain evidence="2">JCM 17316</strain>
    </source>
</reference>
<dbReference type="Gene3D" id="2.130.10.10">
    <property type="entry name" value="YVTN repeat-like/Quinoprotein amine dehydrogenase"/>
    <property type="match status" value="1"/>
</dbReference>
<dbReference type="SUPFAM" id="SSF51004">
    <property type="entry name" value="C-terminal (heme d1) domain of cytochrome cd1-nitrite reductase"/>
    <property type="match status" value="1"/>
</dbReference>
<dbReference type="InterPro" id="IPR051200">
    <property type="entry name" value="Host-pathogen_enzymatic-act"/>
</dbReference>
<evidence type="ECO:0000313" key="1">
    <source>
        <dbReference type="EMBL" id="GAA3507891.1"/>
    </source>
</evidence>
<gene>
    <name evidence="1" type="ORF">GCM10022416_61240</name>
</gene>
<proteinExistence type="predicted"/>
<dbReference type="InterPro" id="IPR011048">
    <property type="entry name" value="Haem_d1_sf"/>
</dbReference>
<name>A0ABP6UKE3_9ACTN</name>
<evidence type="ECO:0008006" key="3">
    <source>
        <dbReference type="Google" id="ProtNLM"/>
    </source>
</evidence>
<dbReference type="PANTHER" id="PTHR47197:SF3">
    <property type="entry name" value="DIHYDRO-HEME D1 DEHYDROGENASE"/>
    <property type="match status" value="1"/>
</dbReference>
<protein>
    <recommendedName>
        <fullName evidence="3">YncE family protein</fullName>
    </recommendedName>
</protein>
<dbReference type="EMBL" id="BAABDO010000179">
    <property type="protein sequence ID" value="GAA3507891.1"/>
    <property type="molecule type" value="Genomic_DNA"/>
</dbReference>
<keyword evidence="2" id="KW-1185">Reference proteome</keyword>
<dbReference type="Proteomes" id="UP001500266">
    <property type="component" value="Unassembled WGS sequence"/>
</dbReference>
<organism evidence="1 2">
    <name type="scientific">Actinomadura keratinilytica</name>
    <dbReference type="NCBI Taxonomy" id="547461"/>
    <lineage>
        <taxon>Bacteria</taxon>
        <taxon>Bacillati</taxon>
        <taxon>Actinomycetota</taxon>
        <taxon>Actinomycetes</taxon>
        <taxon>Streptosporangiales</taxon>
        <taxon>Thermomonosporaceae</taxon>
        <taxon>Actinomadura</taxon>
    </lineage>
</organism>
<dbReference type="PANTHER" id="PTHR47197">
    <property type="entry name" value="PROTEIN NIRF"/>
    <property type="match status" value="1"/>
</dbReference>
<comment type="caution">
    <text evidence="1">The sequence shown here is derived from an EMBL/GenBank/DDBJ whole genome shotgun (WGS) entry which is preliminary data.</text>
</comment>
<evidence type="ECO:0000313" key="2">
    <source>
        <dbReference type="Proteomes" id="UP001500266"/>
    </source>
</evidence>
<dbReference type="InterPro" id="IPR015943">
    <property type="entry name" value="WD40/YVTN_repeat-like_dom_sf"/>
</dbReference>
<sequence length="380" mass="39042">MLCGLLSACESPVPFYPPGQGAPDDPVIGLGGPAPVAVASRPRATAGPAATGADVYAATRPGRWSPVTRALPPRLYVPNAATGAVDVLALPGGRLVGRIPVPGGGRDARVVPSWNLKWLWVVGRDGLLPVSARSGRRGRVRPVPGVRGLYFTSRGREAVTISARRVVFRDPVTMRARAALRLPCVGTPHADLSADEGTLVLACVRPGMLVGVDVARRVTTGTLALPIGAHPQGVRLSPDGSLFYVADAVRGGVWLVDAARLQATGFIVTAPGASGLLPGRDARTLYVLGRGDGSLTAVDFAARRVTGRRRLPLAGTAALGGAAADGAALWLTAPAAGTVYSVSADDGGVTGMVRLGGRPVNPLLYPQPARYSLGGTAHFR</sequence>